<dbReference type="Proteomes" id="UP001157109">
    <property type="component" value="Unassembled WGS sequence"/>
</dbReference>
<dbReference type="PANTHER" id="PTHR35007:SF3">
    <property type="entry name" value="POSSIBLE CONSERVED ALANINE RICH MEMBRANE PROTEIN"/>
    <property type="match status" value="1"/>
</dbReference>
<evidence type="ECO:0000256" key="1">
    <source>
        <dbReference type="ARBA" id="ARBA00004651"/>
    </source>
</evidence>
<feature type="transmembrane region" description="Helical" evidence="7">
    <location>
        <begin position="169"/>
        <end position="194"/>
    </location>
</feature>
<evidence type="ECO:0000313" key="11">
    <source>
        <dbReference type="Proteomes" id="UP001157109"/>
    </source>
</evidence>
<keyword evidence="5 7" id="KW-0472">Membrane</keyword>
<evidence type="ECO:0000256" key="5">
    <source>
        <dbReference type="ARBA" id="ARBA00023136"/>
    </source>
</evidence>
<reference evidence="9" key="3">
    <citation type="submission" date="2023-02" db="EMBL/GenBank/DDBJ databases">
        <authorList>
            <person name="Sun Q."/>
            <person name="Mori K."/>
        </authorList>
    </citation>
    <scope>NUCLEOTIDE SEQUENCE</scope>
    <source>
        <strain evidence="9">NBRC 105830</strain>
    </source>
</reference>
<keyword evidence="3 7" id="KW-0812">Transmembrane</keyword>
<comment type="subcellular location">
    <subcellularLocation>
        <location evidence="1">Cell membrane</location>
        <topology evidence="1">Multi-pass membrane protein</topology>
    </subcellularLocation>
</comment>
<sequence>MTAPSGAWLAAILVGVATLLWTRPGAALPVRPGAGATGSRPGRRGSTRARRHRPSGLTRADLAHVAELLAACLRSGAGVVESVEAVATAADGEVAGRLRAVAAALRWGIPPLTAWRAAGGGLDQVGRPLVLAEETGLAPADLLVSAAQELRQAEAHDARLRATRLEVSATLPMGLAFLPGFALTAILPLVVALAGSLG</sequence>
<evidence type="ECO:0000256" key="4">
    <source>
        <dbReference type="ARBA" id="ARBA00022989"/>
    </source>
</evidence>
<comment type="caution">
    <text evidence="9">The sequence shown here is derived from an EMBL/GenBank/DDBJ whole genome shotgun (WGS) entry which is preliminary data.</text>
</comment>
<feature type="domain" description="Type II secretion system protein GspF" evidence="8">
    <location>
        <begin position="67"/>
        <end position="183"/>
    </location>
</feature>
<evidence type="ECO:0000256" key="2">
    <source>
        <dbReference type="ARBA" id="ARBA00022475"/>
    </source>
</evidence>
<keyword evidence="2" id="KW-1003">Cell membrane</keyword>
<dbReference type="EMBL" id="BSUJ01000001">
    <property type="protein sequence ID" value="GMA21949.1"/>
    <property type="molecule type" value="Genomic_DNA"/>
</dbReference>
<protein>
    <recommendedName>
        <fullName evidence="8">Type II secretion system protein GspF domain-containing protein</fullName>
    </recommendedName>
</protein>
<organism evidence="9 11">
    <name type="scientific">Arsenicicoccus piscis</name>
    <dbReference type="NCBI Taxonomy" id="673954"/>
    <lineage>
        <taxon>Bacteria</taxon>
        <taxon>Bacillati</taxon>
        <taxon>Actinomycetota</taxon>
        <taxon>Actinomycetes</taxon>
        <taxon>Micrococcales</taxon>
        <taxon>Intrasporangiaceae</taxon>
        <taxon>Arsenicicoccus</taxon>
    </lineage>
</organism>
<gene>
    <name evidence="9" type="ORF">GCM10025862_01010</name>
    <name evidence="10" type="ORF">GCM10025862_39700</name>
</gene>
<evidence type="ECO:0000256" key="6">
    <source>
        <dbReference type="SAM" id="MobiDB-lite"/>
    </source>
</evidence>
<dbReference type="InterPro" id="IPR018076">
    <property type="entry name" value="T2SS_GspF_dom"/>
</dbReference>
<dbReference type="RefSeq" id="WP_241443657.1">
    <property type="nucleotide sequence ID" value="NZ_BSUJ01000001.1"/>
</dbReference>
<reference evidence="11" key="2">
    <citation type="journal article" date="2019" name="Int. J. Syst. Evol. Microbiol.">
        <title>The Global Catalogue of Microorganisms (GCM) 10K type strain sequencing project: providing services to taxonomists for standard genome sequencing and annotation.</title>
        <authorList>
            <consortium name="The Broad Institute Genomics Platform"/>
            <consortium name="The Broad Institute Genome Sequencing Center for Infectious Disease"/>
            <person name="Wu L."/>
            <person name="Ma J."/>
        </authorList>
    </citation>
    <scope>NUCLEOTIDE SEQUENCE [LARGE SCALE GENOMIC DNA]</scope>
    <source>
        <strain evidence="11">NBRC 105830</strain>
    </source>
</reference>
<dbReference type="Gene3D" id="1.20.81.30">
    <property type="entry name" value="Type II secretion system (T2SS), domain F"/>
    <property type="match status" value="1"/>
</dbReference>
<dbReference type="InterPro" id="IPR042094">
    <property type="entry name" value="T2SS_GspF_sf"/>
</dbReference>
<dbReference type="EMBL" id="BSUJ01000001">
    <property type="protein sequence ID" value="GMA18080.1"/>
    <property type="molecule type" value="Genomic_DNA"/>
</dbReference>
<feature type="region of interest" description="Disordered" evidence="6">
    <location>
        <begin position="30"/>
        <end position="56"/>
    </location>
</feature>
<proteinExistence type="predicted"/>
<feature type="compositionally biased region" description="Basic residues" evidence="6">
    <location>
        <begin position="41"/>
        <end position="54"/>
    </location>
</feature>
<evidence type="ECO:0000313" key="9">
    <source>
        <dbReference type="EMBL" id="GMA18080.1"/>
    </source>
</evidence>
<feature type="compositionally biased region" description="Low complexity" evidence="6">
    <location>
        <begin position="31"/>
        <end position="40"/>
    </location>
</feature>
<keyword evidence="11" id="KW-1185">Reference proteome</keyword>
<dbReference type="PANTHER" id="PTHR35007">
    <property type="entry name" value="INTEGRAL MEMBRANE PROTEIN-RELATED"/>
    <property type="match status" value="1"/>
</dbReference>
<reference evidence="9" key="1">
    <citation type="journal article" date="2014" name="Int. J. Syst. Evol. Microbiol.">
        <title>Complete genome of a new Firmicutes species belonging to the dominant human colonic microbiota ('Ruminococcus bicirculans') reveals two chromosomes and a selective capacity to utilize plant glucans.</title>
        <authorList>
            <consortium name="NISC Comparative Sequencing Program"/>
            <person name="Wegmann U."/>
            <person name="Louis P."/>
            <person name="Goesmann A."/>
            <person name="Henrissat B."/>
            <person name="Duncan S.H."/>
            <person name="Flint H.J."/>
        </authorList>
    </citation>
    <scope>NUCLEOTIDE SEQUENCE</scope>
    <source>
        <strain evidence="9">NBRC 105830</strain>
    </source>
</reference>
<keyword evidence="4 7" id="KW-1133">Transmembrane helix</keyword>
<accession>A0ABQ6HIR4</accession>
<evidence type="ECO:0000259" key="8">
    <source>
        <dbReference type="Pfam" id="PF00482"/>
    </source>
</evidence>
<evidence type="ECO:0000256" key="7">
    <source>
        <dbReference type="SAM" id="Phobius"/>
    </source>
</evidence>
<evidence type="ECO:0000313" key="10">
    <source>
        <dbReference type="EMBL" id="GMA21949.1"/>
    </source>
</evidence>
<evidence type="ECO:0000256" key="3">
    <source>
        <dbReference type="ARBA" id="ARBA00022692"/>
    </source>
</evidence>
<name>A0ABQ6HIR4_9MICO</name>
<feature type="transmembrane region" description="Helical" evidence="7">
    <location>
        <begin position="6"/>
        <end position="22"/>
    </location>
</feature>
<dbReference type="Pfam" id="PF00482">
    <property type="entry name" value="T2SSF"/>
    <property type="match status" value="1"/>
</dbReference>